<dbReference type="InterPro" id="IPR050595">
    <property type="entry name" value="Bact_response_regulator"/>
</dbReference>
<dbReference type="RefSeq" id="WP_320506678.1">
    <property type="nucleotide sequence ID" value="NZ_JAXCLW010000001.1"/>
</dbReference>
<name>A0ABU5E7D4_9PROT</name>
<comment type="caution">
    <text evidence="4">The sequence shown here is derived from an EMBL/GenBank/DDBJ whole genome shotgun (WGS) entry which is preliminary data.</text>
</comment>
<dbReference type="PROSITE" id="PS50110">
    <property type="entry name" value="RESPONSE_REGULATORY"/>
    <property type="match status" value="1"/>
</dbReference>
<keyword evidence="1 2" id="KW-0597">Phosphoprotein</keyword>
<proteinExistence type="predicted"/>
<dbReference type="InterPro" id="IPR001789">
    <property type="entry name" value="Sig_transdc_resp-reg_receiver"/>
</dbReference>
<dbReference type="CDD" id="cd17546">
    <property type="entry name" value="REC_hyHK_CKI1_RcsC-like"/>
    <property type="match status" value="1"/>
</dbReference>
<feature type="modified residue" description="4-aspartylphosphate" evidence="2">
    <location>
        <position position="56"/>
    </location>
</feature>
<evidence type="ECO:0000313" key="4">
    <source>
        <dbReference type="EMBL" id="MDY0881619.1"/>
    </source>
</evidence>
<dbReference type="PANTHER" id="PTHR44591:SF21">
    <property type="entry name" value="TWO-COMPONENT RESPONSE REGULATOR"/>
    <property type="match status" value="1"/>
</dbReference>
<dbReference type="Pfam" id="PF00072">
    <property type="entry name" value="Response_reg"/>
    <property type="match status" value="1"/>
</dbReference>
<feature type="domain" description="Response regulatory" evidence="3">
    <location>
        <begin position="5"/>
        <end position="121"/>
    </location>
</feature>
<dbReference type="EMBL" id="JAXCLW010000001">
    <property type="protein sequence ID" value="MDY0881619.1"/>
    <property type="molecule type" value="Genomic_DNA"/>
</dbReference>
<sequence>MQGHTILLVEDDAIVRLIASEALQDLGWKVDEAGNSSDAASKFRAHADDIKAAIIDIGLPDRKGDDLARELRRLNEQLPIALVTGYGKESVEENFKDDPLVAYLGKPYDLDELEAVLEKFGLKCTCDQ</sequence>
<dbReference type="InterPro" id="IPR011006">
    <property type="entry name" value="CheY-like_superfamily"/>
</dbReference>
<gene>
    <name evidence="4" type="ORF">SMD27_02065</name>
</gene>
<protein>
    <submittedName>
        <fullName evidence="4">Response regulator</fullName>
    </submittedName>
</protein>
<evidence type="ECO:0000256" key="2">
    <source>
        <dbReference type="PROSITE-ProRule" id="PRU00169"/>
    </source>
</evidence>
<keyword evidence="5" id="KW-1185">Reference proteome</keyword>
<organism evidence="4 5">
    <name type="scientific">Dongia soli</name>
    <dbReference type="NCBI Taxonomy" id="600628"/>
    <lineage>
        <taxon>Bacteria</taxon>
        <taxon>Pseudomonadati</taxon>
        <taxon>Pseudomonadota</taxon>
        <taxon>Alphaproteobacteria</taxon>
        <taxon>Rhodospirillales</taxon>
        <taxon>Dongiaceae</taxon>
        <taxon>Dongia</taxon>
    </lineage>
</organism>
<evidence type="ECO:0000259" key="3">
    <source>
        <dbReference type="PROSITE" id="PS50110"/>
    </source>
</evidence>
<dbReference type="SMART" id="SM00448">
    <property type="entry name" value="REC"/>
    <property type="match status" value="1"/>
</dbReference>
<dbReference type="Proteomes" id="UP001279642">
    <property type="component" value="Unassembled WGS sequence"/>
</dbReference>
<reference evidence="4 5" key="1">
    <citation type="journal article" date="2016" name="Antonie Van Leeuwenhoek">
        <title>Dongia soli sp. nov., isolated from soil from Dokdo, Korea.</title>
        <authorList>
            <person name="Kim D.U."/>
            <person name="Lee H."/>
            <person name="Kim H."/>
            <person name="Kim S.G."/>
            <person name="Ka J.O."/>
        </authorList>
    </citation>
    <scope>NUCLEOTIDE SEQUENCE [LARGE SCALE GENOMIC DNA]</scope>
    <source>
        <strain evidence="4 5">D78</strain>
    </source>
</reference>
<accession>A0ABU5E7D4</accession>
<evidence type="ECO:0000256" key="1">
    <source>
        <dbReference type="ARBA" id="ARBA00022553"/>
    </source>
</evidence>
<dbReference type="Gene3D" id="3.40.50.2300">
    <property type="match status" value="1"/>
</dbReference>
<evidence type="ECO:0000313" key="5">
    <source>
        <dbReference type="Proteomes" id="UP001279642"/>
    </source>
</evidence>
<dbReference type="PANTHER" id="PTHR44591">
    <property type="entry name" value="STRESS RESPONSE REGULATOR PROTEIN 1"/>
    <property type="match status" value="1"/>
</dbReference>
<dbReference type="SUPFAM" id="SSF52172">
    <property type="entry name" value="CheY-like"/>
    <property type="match status" value="1"/>
</dbReference>